<dbReference type="InterPro" id="IPR008927">
    <property type="entry name" value="6-PGluconate_DH-like_C_sf"/>
</dbReference>
<keyword evidence="4" id="KW-1185">Reference proteome</keyword>
<dbReference type="SUPFAM" id="SSF51735">
    <property type="entry name" value="NAD(P)-binding Rossmann-fold domains"/>
    <property type="match status" value="1"/>
</dbReference>
<proteinExistence type="predicted"/>
<dbReference type="SUPFAM" id="SSF48179">
    <property type="entry name" value="6-phosphogluconate dehydrogenase C-terminal domain-like"/>
    <property type="match status" value="1"/>
</dbReference>
<dbReference type="Proteomes" id="UP001370100">
    <property type="component" value="Unassembled WGS sequence"/>
</dbReference>
<dbReference type="EMBL" id="JBBEGL010000003">
    <property type="protein sequence ID" value="MEJ2887206.1"/>
    <property type="molecule type" value="Genomic_DNA"/>
</dbReference>
<accession>A0ABU8N6E1</accession>
<feature type="domain" description="Phosphogluconate dehydrogenase NAD-binding putative C-terminal" evidence="2">
    <location>
        <begin position="187"/>
        <end position="252"/>
    </location>
</feature>
<reference evidence="3 4" key="1">
    <citation type="submission" date="2024-03" db="EMBL/GenBank/DDBJ databases">
        <title>Actinomycetospora sp. OC33-EN06, a novel actinomycete isolated from wild orchid (Aerides multiflora).</title>
        <authorList>
            <person name="Suriyachadkun C."/>
        </authorList>
    </citation>
    <scope>NUCLEOTIDE SEQUENCE [LARGE SCALE GENOMIC DNA]</scope>
    <source>
        <strain evidence="3 4">OC33-EN06</strain>
    </source>
</reference>
<name>A0ABU8N6E1_9PSEU</name>
<dbReference type="Gene3D" id="1.10.1040.10">
    <property type="entry name" value="N-(1-d-carboxylethyl)-l-norvaline Dehydrogenase, domain 2"/>
    <property type="match status" value="1"/>
</dbReference>
<evidence type="ECO:0000313" key="4">
    <source>
        <dbReference type="Proteomes" id="UP001370100"/>
    </source>
</evidence>
<organism evidence="3 4">
    <name type="scientific">Actinomycetospora aeridis</name>
    <dbReference type="NCBI Taxonomy" id="3129231"/>
    <lineage>
        <taxon>Bacteria</taxon>
        <taxon>Bacillati</taxon>
        <taxon>Actinomycetota</taxon>
        <taxon>Actinomycetes</taxon>
        <taxon>Pseudonocardiales</taxon>
        <taxon>Pseudonocardiaceae</taxon>
        <taxon>Actinomycetospora</taxon>
    </lineage>
</organism>
<dbReference type="Pfam" id="PF09130">
    <property type="entry name" value="DUF1932"/>
    <property type="match status" value="1"/>
</dbReference>
<dbReference type="RefSeq" id="WP_337713692.1">
    <property type="nucleotide sequence ID" value="NZ_JBBEGL010000003.1"/>
</dbReference>
<dbReference type="Gene3D" id="3.40.50.720">
    <property type="entry name" value="NAD(P)-binding Rossmann-like Domain"/>
    <property type="match status" value="1"/>
</dbReference>
<dbReference type="InterPro" id="IPR015814">
    <property type="entry name" value="Pgluconate_DH_NAD-bd_C"/>
</dbReference>
<gene>
    <name evidence="3" type="ORF">WCD41_12180</name>
</gene>
<evidence type="ECO:0000313" key="3">
    <source>
        <dbReference type="EMBL" id="MEJ2887206.1"/>
    </source>
</evidence>
<comment type="caution">
    <text evidence="3">The sequence shown here is derived from an EMBL/GenBank/DDBJ whole genome shotgun (WGS) entry which is preliminary data.</text>
</comment>
<dbReference type="InterPro" id="IPR036291">
    <property type="entry name" value="NAD(P)-bd_dom_sf"/>
</dbReference>
<sequence>MTTVGVLAPGAMGTALARCLAAGGHRVLTTLAGRSPATVERAQGLEDAGGLDDLVGAVDVLLLVVPPGAARDAGRDVAAACARTGTRPLVAELDAVAPTTVAAIAADLPTDLVDGAVSGPPPRPDADEPTRVFLSGPRAGEVAALEAPGVRWRVLAGPVGAASAAKMCTASVRKGFQALLAQALVTADAHGVTDLVVDDLRLSFADAGVPAAAVAATKAWRFVDEMTEIAGTQEAAGLTPALGEALAAVYRDLATSEWGRRAPGEVPTDLADPTGLRPRDAPSGPV</sequence>
<feature type="region of interest" description="Disordered" evidence="1">
    <location>
        <begin position="260"/>
        <end position="286"/>
    </location>
</feature>
<evidence type="ECO:0000259" key="2">
    <source>
        <dbReference type="Pfam" id="PF09130"/>
    </source>
</evidence>
<protein>
    <submittedName>
        <fullName evidence="3">DUF1932 domain-containing protein</fullName>
    </submittedName>
</protein>
<evidence type="ECO:0000256" key="1">
    <source>
        <dbReference type="SAM" id="MobiDB-lite"/>
    </source>
</evidence>
<dbReference type="InterPro" id="IPR013328">
    <property type="entry name" value="6PGD_dom2"/>
</dbReference>